<dbReference type="Pfam" id="PF00078">
    <property type="entry name" value="RVT_1"/>
    <property type="match status" value="1"/>
</dbReference>
<evidence type="ECO:0008006" key="4">
    <source>
        <dbReference type="Google" id="ProtNLM"/>
    </source>
</evidence>
<protein>
    <recommendedName>
        <fullName evidence="4">Reverse transcriptase domain-containing protein</fullName>
    </recommendedName>
</protein>
<dbReference type="InterPro" id="IPR000477">
    <property type="entry name" value="RT_dom"/>
</dbReference>
<dbReference type="InterPro" id="IPR053134">
    <property type="entry name" value="RNA-dir_DNA_polymerase"/>
</dbReference>
<dbReference type="CDD" id="cd01647">
    <property type="entry name" value="RT_LTR"/>
    <property type="match status" value="1"/>
</dbReference>
<name>A0A699GYL5_TANCI</name>
<reference evidence="3" key="1">
    <citation type="journal article" date="2019" name="Sci. Rep.">
        <title>Draft genome of Tanacetum cinerariifolium, the natural source of mosquito coil.</title>
        <authorList>
            <person name="Yamashiro T."/>
            <person name="Shiraishi A."/>
            <person name="Satake H."/>
            <person name="Nakayama K."/>
        </authorList>
    </citation>
    <scope>NUCLEOTIDE SEQUENCE</scope>
</reference>
<dbReference type="SUPFAM" id="SSF56672">
    <property type="entry name" value="DNA/RNA polymerases"/>
    <property type="match status" value="1"/>
</dbReference>
<dbReference type="EMBL" id="BKCJ010076710">
    <property type="protein sequence ID" value="GEW84605.1"/>
    <property type="molecule type" value="Genomic_DNA"/>
</dbReference>
<dbReference type="PANTHER" id="PTHR24559">
    <property type="entry name" value="TRANSPOSON TY3-I GAG-POL POLYPROTEIN"/>
    <property type="match status" value="1"/>
</dbReference>
<dbReference type="PANTHER" id="PTHR24559:SF444">
    <property type="entry name" value="REVERSE TRANSCRIPTASE DOMAIN-CONTAINING PROTEIN"/>
    <property type="match status" value="1"/>
</dbReference>
<dbReference type="Gene3D" id="3.30.70.270">
    <property type="match status" value="1"/>
</dbReference>
<comment type="caution">
    <text evidence="3">The sequence shown here is derived from an EMBL/GenBank/DDBJ whole genome shotgun (WGS) entry which is preliminary data.</text>
</comment>
<accession>A0A699GYL5</accession>
<evidence type="ECO:0000259" key="2">
    <source>
        <dbReference type="Pfam" id="PF03732"/>
    </source>
</evidence>
<sequence length="763" mass="87155">MVSDPGARIYIKCEGPDCPPGTDLYLYKLAPSVGPNIFSTKEADGRFNRMSRSGRCRRLRGDPSLTKEQIEGHVSALKSLIKSHNRKNKGDPIRLDFETVEAEIQGHTVVKGKEFAGPEYKMPNNIKLYDGTTDPEDHLSCFAGAANSGEWSMPVWCRMFQQTLDGSARGWFERLPHDSINEWAELREAFAARFSVRRACFKEPHEITKITRKANESLTPLKEKWTVETGFIMGVSKVMKISSFMDSVKSHELAKRFLDKVPATVNKMMERLDDFVRSKESYASTELPKGEIGEDEFRNNYRGRDAYRANKARDDRAPYPPPRGEYNRRVTPVLTLNCLTKHPKEILAIETQLRLPVPRPMLNPLRSRNADRYCDYNQKKGHCTNDCMQLRKKLEMALESRKLNHLMKDVRQRGRGSHTRDDPQQTKIINVARINSVKDKKRKISETTESWMNVPISFPAISSKDVFEEPLIVEAEVEGIKDRLRETQTDLVRFAEEVSKPLWKIELEVRFGNGGLCRRTSMKFIVFRAPSPYNIILRRPGLKAIRAIPSTIHLMMKFPTPKGVATLVAEWAKAGIVRPVKYPTYISNPVVVKKGDGAWRMCIDFKNLNSACPKDYYPLPNIDCATYQRLVDSAFQSQIGRNLEAYVDDMVIKSRNEKMLLADIAETFDILKKINMKLNPKKCSFGVEERKFLGYVVTSEGVIANPKKTKAMADLQNPRTLKEMQSLNGKLASLSRFLAKSSKRSLPFLNTLKNITKENKHEY</sequence>
<evidence type="ECO:0000313" key="3">
    <source>
        <dbReference type="EMBL" id="GEW84605.1"/>
    </source>
</evidence>
<feature type="domain" description="Retrotransposon gag" evidence="2">
    <location>
        <begin position="159"/>
        <end position="219"/>
    </location>
</feature>
<feature type="domain" description="Reverse transcriptase" evidence="1">
    <location>
        <begin position="625"/>
        <end position="696"/>
    </location>
</feature>
<dbReference type="AlphaFoldDB" id="A0A699GYL5"/>
<dbReference type="Pfam" id="PF03732">
    <property type="entry name" value="Retrotrans_gag"/>
    <property type="match status" value="1"/>
</dbReference>
<dbReference type="InterPro" id="IPR005162">
    <property type="entry name" value="Retrotrans_gag_dom"/>
</dbReference>
<dbReference type="InterPro" id="IPR043502">
    <property type="entry name" value="DNA/RNA_pol_sf"/>
</dbReference>
<gene>
    <name evidence="3" type="ORF">Tci_256581</name>
</gene>
<dbReference type="InterPro" id="IPR043128">
    <property type="entry name" value="Rev_trsase/Diguanyl_cyclase"/>
</dbReference>
<proteinExistence type="predicted"/>
<organism evidence="3">
    <name type="scientific">Tanacetum cinerariifolium</name>
    <name type="common">Dalmatian daisy</name>
    <name type="synonym">Chrysanthemum cinerariifolium</name>
    <dbReference type="NCBI Taxonomy" id="118510"/>
    <lineage>
        <taxon>Eukaryota</taxon>
        <taxon>Viridiplantae</taxon>
        <taxon>Streptophyta</taxon>
        <taxon>Embryophyta</taxon>
        <taxon>Tracheophyta</taxon>
        <taxon>Spermatophyta</taxon>
        <taxon>Magnoliopsida</taxon>
        <taxon>eudicotyledons</taxon>
        <taxon>Gunneridae</taxon>
        <taxon>Pentapetalae</taxon>
        <taxon>asterids</taxon>
        <taxon>campanulids</taxon>
        <taxon>Asterales</taxon>
        <taxon>Asteraceae</taxon>
        <taxon>Asteroideae</taxon>
        <taxon>Anthemideae</taxon>
        <taxon>Anthemidinae</taxon>
        <taxon>Tanacetum</taxon>
    </lineage>
</organism>
<dbReference type="Gene3D" id="3.10.10.10">
    <property type="entry name" value="HIV Type 1 Reverse Transcriptase, subunit A, domain 1"/>
    <property type="match status" value="1"/>
</dbReference>
<evidence type="ECO:0000259" key="1">
    <source>
        <dbReference type="Pfam" id="PF00078"/>
    </source>
</evidence>